<keyword evidence="3" id="KW-1185">Reference proteome</keyword>
<evidence type="ECO:0000256" key="1">
    <source>
        <dbReference type="SAM" id="Phobius"/>
    </source>
</evidence>
<evidence type="ECO:0000313" key="2">
    <source>
        <dbReference type="EMBL" id="MBA8879015.1"/>
    </source>
</evidence>
<feature type="transmembrane region" description="Helical" evidence="1">
    <location>
        <begin position="27"/>
        <end position="48"/>
    </location>
</feature>
<evidence type="ECO:0000313" key="3">
    <source>
        <dbReference type="Proteomes" id="UP000549052"/>
    </source>
</evidence>
<name>A0A839ELC8_9HYPH</name>
<dbReference type="RefSeq" id="WP_182549689.1">
    <property type="nucleotide sequence ID" value="NZ_JACGXN010000003.1"/>
</dbReference>
<keyword evidence="1" id="KW-1133">Transmembrane helix</keyword>
<accession>A0A839ELC8</accession>
<organism evidence="2 3">
    <name type="scientific">Phyllobacterium myrsinacearum</name>
    <dbReference type="NCBI Taxonomy" id="28101"/>
    <lineage>
        <taxon>Bacteria</taxon>
        <taxon>Pseudomonadati</taxon>
        <taxon>Pseudomonadota</taxon>
        <taxon>Alphaproteobacteria</taxon>
        <taxon>Hyphomicrobiales</taxon>
        <taxon>Phyllobacteriaceae</taxon>
        <taxon>Phyllobacterium</taxon>
    </lineage>
</organism>
<dbReference type="AlphaFoldDB" id="A0A839ELC8"/>
<gene>
    <name evidence="2" type="ORF">FHW16_002733</name>
</gene>
<sequence length="54" mass="6331">MPILFLLPIAALISAWMAMTYGKRLRYPLVFLGVLILAIWFWYLFALIQMDLPD</sequence>
<comment type="caution">
    <text evidence="2">The sequence shown here is derived from an EMBL/GenBank/DDBJ whole genome shotgun (WGS) entry which is preliminary data.</text>
</comment>
<dbReference type="Proteomes" id="UP000549052">
    <property type="component" value="Unassembled WGS sequence"/>
</dbReference>
<proteinExistence type="predicted"/>
<dbReference type="EMBL" id="JACGXN010000003">
    <property type="protein sequence ID" value="MBA8879015.1"/>
    <property type="molecule type" value="Genomic_DNA"/>
</dbReference>
<reference evidence="2 3" key="1">
    <citation type="submission" date="2020-07" db="EMBL/GenBank/DDBJ databases">
        <title>Genomic Encyclopedia of Type Strains, Phase IV (KMG-V): Genome sequencing to study the core and pangenomes of soil and plant-associated prokaryotes.</title>
        <authorList>
            <person name="Whitman W."/>
        </authorList>
    </citation>
    <scope>NUCLEOTIDE SEQUENCE [LARGE SCALE GENOMIC DNA]</scope>
    <source>
        <strain evidence="2 3">AN3</strain>
    </source>
</reference>
<keyword evidence="1" id="KW-0812">Transmembrane</keyword>
<protein>
    <submittedName>
        <fullName evidence="2">Uncharacterized protein</fullName>
    </submittedName>
</protein>
<keyword evidence="1" id="KW-0472">Membrane</keyword>